<keyword evidence="7 8" id="KW-0472">Membrane</keyword>
<dbReference type="InterPro" id="IPR052017">
    <property type="entry name" value="TSUP"/>
</dbReference>
<evidence type="ECO:0000313" key="10">
    <source>
        <dbReference type="Proteomes" id="UP000036700"/>
    </source>
</evidence>
<comment type="similarity">
    <text evidence="2 8">Belongs to the 4-toluene sulfonate uptake permease (TSUP) (TC 2.A.102) family.</text>
</comment>
<dbReference type="InterPro" id="IPR002781">
    <property type="entry name" value="TM_pro_TauE-like"/>
</dbReference>
<dbReference type="Pfam" id="PF01925">
    <property type="entry name" value="TauE"/>
    <property type="match status" value="1"/>
</dbReference>
<feature type="transmembrane region" description="Helical" evidence="8">
    <location>
        <begin position="128"/>
        <end position="149"/>
    </location>
</feature>
<dbReference type="OrthoDB" id="8717848at2"/>
<feature type="transmembrane region" description="Helical" evidence="8">
    <location>
        <begin position="169"/>
        <end position="189"/>
    </location>
</feature>
<evidence type="ECO:0000256" key="3">
    <source>
        <dbReference type="ARBA" id="ARBA00022448"/>
    </source>
</evidence>
<evidence type="ECO:0000256" key="2">
    <source>
        <dbReference type="ARBA" id="ARBA00009142"/>
    </source>
</evidence>
<organism evidence="9 10">
    <name type="scientific">Pandoraea thiooxydans</name>
    <dbReference type="NCBI Taxonomy" id="445709"/>
    <lineage>
        <taxon>Bacteria</taxon>
        <taxon>Pseudomonadati</taxon>
        <taxon>Pseudomonadota</taxon>
        <taxon>Betaproteobacteria</taxon>
        <taxon>Burkholderiales</taxon>
        <taxon>Burkholderiaceae</taxon>
        <taxon>Pandoraea</taxon>
    </lineage>
</organism>
<feature type="transmembrane region" description="Helical" evidence="8">
    <location>
        <begin position="42"/>
        <end position="59"/>
    </location>
</feature>
<keyword evidence="5 8" id="KW-0812">Transmembrane</keyword>
<evidence type="ECO:0000256" key="1">
    <source>
        <dbReference type="ARBA" id="ARBA00004651"/>
    </source>
</evidence>
<dbReference type="STRING" id="445709.ABW99_10950"/>
<feature type="transmembrane region" description="Helical" evidence="8">
    <location>
        <begin position="71"/>
        <end position="89"/>
    </location>
</feature>
<evidence type="ECO:0000256" key="7">
    <source>
        <dbReference type="ARBA" id="ARBA00023136"/>
    </source>
</evidence>
<dbReference type="KEGG" id="ptx:ABW99_10950"/>
<evidence type="ECO:0000256" key="4">
    <source>
        <dbReference type="ARBA" id="ARBA00022475"/>
    </source>
</evidence>
<dbReference type="RefSeq" id="WP_047214508.1">
    <property type="nucleotide sequence ID" value="NZ_CP011568.3"/>
</dbReference>
<accession>A0A0G3ETI8</accession>
<keyword evidence="3" id="KW-0813">Transport</keyword>
<dbReference type="PANTHER" id="PTHR30269">
    <property type="entry name" value="TRANSMEMBRANE PROTEIN YFCA"/>
    <property type="match status" value="1"/>
</dbReference>
<reference evidence="10" key="1">
    <citation type="submission" date="2015-06" db="EMBL/GenBank/DDBJ databases">
        <authorList>
            <person name="Lim Y.L."/>
            <person name="Ee R."/>
            <person name="Yong D."/>
            <person name="How K.Y."/>
            <person name="Yin W.F."/>
            <person name="Chan K.G."/>
        </authorList>
    </citation>
    <scope>NUCLEOTIDE SEQUENCE [LARGE SCALE GENOMIC DNA]</scope>
    <source>
        <strain evidence="10">DSM 25325</strain>
    </source>
</reference>
<evidence type="ECO:0000313" key="9">
    <source>
        <dbReference type="EMBL" id="AKJ68652.1"/>
    </source>
</evidence>
<protein>
    <recommendedName>
        <fullName evidence="8">Probable membrane transporter protein</fullName>
    </recommendedName>
</protein>
<evidence type="ECO:0000256" key="6">
    <source>
        <dbReference type="ARBA" id="ARBA00022989"/>
    </source>
</evidence>
<keyword evidence="6 8" id="KW-1133">Transmembrane helix</keyword>
<dbReference type="PATRIC" id="fig|445709.3.peg.2329"/>
<gene>
    <name evidence="9" type="ORF">ABW99_10950</name>
</gene>
<keyword evidence="10" id="KW-1185">Reference proteome</keyword>
<sequence>MSHTAVLVLIGSAVGGFISGLAGFAFGLVAMVFWAWTIKPQLIGPMLVVGSLSGQLLTIRTVRHSIRPAMVWPFIAGGVIGVPVGASLLPYLDPLWLRMTVGALLFVYCPLMLWSASLPGIRWGGRKADGAIGAVAGVLGGIAGLIGPVPTLWCILRNWPKDVQRAVCQSFFIAMQSLTLVVYLFNGLLTGEVLRLFALLLPTALISAGLGARLYVRLSDLAFRRVLLIILFFTGTLLLASALWQWWRTA</sequence>
<evidence type="ECO:0000256" key="5">
    <source>
        <dbReference type="ARBA" id="ARBA00022692"/>
    </source>
</evidence>
<comment type="subcellular location">
    <subcellularLocation>
        <location evidence="1 8">Cell membrane</location>
        <topology evidence="1 8">Multi-pass membrane protein</topology>
    </subcellularLocation>
</comment>
<evidence type="ECO:0000256" key="8">
    <source>
        <dbReference type="RuleBase" id="RU363041"/>
    </source>
</evidence>
<feature type="transmembrane region" description="Helical" evidence="8">
    <location>
        <begin position="95"/>
        <end position="116"/>
    </location>
</feature>
<dbReference type="PANTHER" id="PTHR30269:SF37">
    <property type="entry name" value="MEMBRANE TRANSPORTER PROTEIN"/>
    <property type="match status" value="1"/>
</dbReference>
<feature type="transmembrane region" description="Helical" evidence="8">
    <location>
        <begin position="7"/>
        <end position="36"/>
    </location>
</feature>
<dbReference type="AlphaFoldDB" id="A0A0G3ETI8"/>
<feature type="transmembrane region" description="Helical" evidence="8">
    <location>
        <begin position="222"/>
        <end position="244"/>
    </location>
</feature>
<proteinExistence type="inferred from homology"/>
<dbReference type="Proteomes" id="UP000036700">
    <property type="component" value="Chromosome"/>
</dbReference>
<feature type="transmembrane region" description="Helical" evidence="8">
    <location>
        <begin position="196"/>
        <end position="216"/>
    </location>
</feature>
<dbReference type="EMBL" id="CP011568">
    <property type="protein sequence ID" value="AKJ68652.1"/>
    <property type="molecule type" value="Genomic_DNA"/>
</dbReference>
<keyword evidence="4 8" id="KW-1003">Cell membrane</keyword>
<name>A0A0G3ETI8_9BURK</name>
<dbReference type="GO" id="GO:0005886">
    <property type="term" value="C:plasma membrane"/>
    <property type="evidence" value="ECO:0007669"/>
    <property type="project" value="UniProtKB-SubCell"/>
</dbReference>